<dbReference type="AlphaFoldDB" id="A0A542XFB3"/>
<dbReference type="Pfam" id="PF00106">
    <property type="entry name" value="adh_short"/>
    <property type="match status" value="1"/>
</dbReference>
<evidence type="ECO:0000259" key="4">
    <source>
        <dbReference type="SMART" id="SM00822"/>
    </source>
</evidence>
<organism evidence="5 6">
    <name type="scientific">Barrientosiimonas humi</name>
    <dbReference type="NCBI Taxonomy" id="999931"/>
    <lineage>
        <taxon>Bacteria</taxon>
        <taxon>Bacillati</taxon>
        <taxon>Actinomycetota</taxon>
        <taxon>Actinomycetes</taxon>
        <taxon>Micrococcales</taxon>
        <taxon>Dermacoccaceae</taxon>
        <taxon>Barrientosiimonas</taxon>
    </lineage>
</organism>
<gene>
    <name evidence="5" type="ORF">FB554_2689</name>
</gene>
<dbReference type="RefSeq" id="WP_142006830.1">
    <property type="nucleotide sequence ID" value="NZ_CAJTBP010000001.1"/>
</dbReference>
<sequence>MTTAMVTGASSGIGKTFCEQLAARGDDLVVVARDEARLGALRDELQTAYGITVEVLAADLIDREQLGRVAERLSDSVRPIDVLVNNAGFGLRKSFLRNEIGDEERMLDLLVRAPVVLSHAAARAMRDRGRGTIINVSSVAGGLSSGTYAAAKSYLTSFSQGLASELQGSGVQVTALLPGFTRTEFHDRAGIDGAAIPKAMWLSADKLVRDALTDVDKGRTLSVPGAQYKVIVPLLRIAPRSLLRRQGIVARHRPNRT</sequence>
<keyword evidence="2" id="KW-0560">Oxidoreductase</keyword>
<evidence type="ECO:0000313" key="6">
    <source>
        <dbReference type="Proteomes" id="UP000318336"/>
    </source>
</evidence>
<dbReference type="SUPFAM" id="SSF51735">
    <property type="entry name" value="NAD(P)-binding Rossmann-fold domains"/>
    <property type="match status" value="1"/>
</dbReference>
<dbReference type="SMART" id="SM00822">
    <property type="entry name" value="PKS_KR"/>
    <property type="match status" value="1"/>
</dbReference>
<accession>A0A542XFB3</accession>
<reference evidence="5 6" key="1">
    <citation type="submission" date="2019-06" db="EMBL/GenBank/DDBJ databases">
        <title>Sequencing the genomes of 1000 actinobacteria strains.</title>
        <authorList>
            <person name="Klenk H.-P."/>
        </authorList>
    </citation>
    <scope>NUCLEOTIDE SEQUENCE [LARGE SCALE GENOMIC DNA]</scope>
    <source>
        <strain evidence="5 6">DSM 24617</strain>
    </source>
</reference>
<evidence type="ECO:0000256" key="3">
    <source>
        <dbReference type="RuleBase" id="RU000363"/>
    </source>
</evidence>
<dbReference type="PANTHER" id="PTHR44196:SF2">
    <property type="entry name" value="SHORT-CHAIN DEHYDROGENASE-RELATED"/>
    <property type="match status" value="1"/>
</dbReference>
<dbReference type="EMBL" id="VFOK01000001">
    <property type="protein sequence ID" value="TQL34513.1"/>
    <property type="molecule type" value="Genomic_DNA"/>
</dbReference>
<dbReference type="Gene3D" id="3.40.50.720">
    <property type="entry name" value="NAD(P)-binding Rossmann-like Domain"/>
    <property type="match status" value="1"/>
</dbReference>
<dbReference type="PANTHER" id="PTHR44196">
    <property type="entry name" value="DEHYDROGENASE/REDUCTASE SDR FAMILY MEMBER 7B"/>
    <property type="match status" value="1"/>
</dbReference>
<evidence type="ECO:0000313" key="5">
    <source>
        <dbReference type="EMBL" id="TQL34513.1"/>
    </source>
</evidence>
<name>A0A542XFB3_9MICO</name>
<comment type="similarity">
    <text evidence="1 3">Belongs to the short-chain dehydrogenases/reductases (SDR) family.</text>
</comment>
<evidence type="ECO:0000256" key="1">
    <source>
        <dbReference type="ARBA" id="ARBA00006484"/>
    </source>
</evidence>
<dbReference type="OrthoDB" id="9797538at2"/>
<keyword evidence="6" id="KW-1185">Reference proteome</keyword>
<dbReference type="PROSITE" id="PS00061">
    <property type="entry name" value="ADH_SHORT"/>
    <property type="match status" value="1"/>
</dbReference>
<comment type="caution">
    <text evidence="5">The sequence shown here is derived from an EMBL/GenBank/DDBJ whole genome shotgun (WGS) entry which is preliminary data.</text>
</comment>
<dbReference type="GO" id="GO:0016491">
    <property type="term" value="F:oxidoreductase activity"/>
    <property type="evidence" value="ECO:0007669"/>
    <property type="project" value="UniProtKB-KW"/>
</dbReference>
<protein>
    <recommendedName>
        <fullName evidence="4">Ketoreductase domain-containing protein</fullName>
    </recommendedName>
</protein>
<dbReference type="GO" id="GO:0016020">
    <property type="term" value="C:membrane"/>
    <property type="evidence" value="ECO:0007669"/>
    <property type="project" value="TreeGrafter"/>
</dbReference>
<dbReference type="PIRSF" id="PIRSF000126">
    <property type="entry name" value="11-beta-HSD1"/>
    <property type="match status" value="1"/>
</dbReference>
<proteinExistence type="inferred from homology"/>
<dbReference type="InterPro" id="IPR036291">
    <property type="entry name" value="NAD(P)-bd_dom_sf"/>
</dbReference>
<dbReference type="CDD" id="cd05233">
    <property type="entry name" value="SDR_c"/>
    <property type="match status" value="1"/>
</dbReference>
<dbReference type="PRINTS" id="PR00080">
    <property type="entry name" value="SDRFAMILY"/>
</dbReference>
<dbReference type="PRINTS" id="PR00081">
    <property type="entry name" value="GDHRDH"/>
</dbReference>
<evidence type="ECO:0000256" key="2">
    <source>
        <dbReference type="ARBA" id="ARBA00023002"/>
    </source>
</evidence>
<dbReference type="InterPro" id="IPR002347">
    <property type="entry name" value="SDR_fam"/>
</dbReference>
<dbReference type="Proteomes" id="UP000318336">
    <property type="component" value="Unassembled WGS sequence"/>
</dbReference>
<feature type="domain" description="Ketoreductase" evidence="4">
    <location>
        <begin position="2"/>
        <end position="183"/>
    </location>
</feature>
<dbReference type="InterPro" id="IPR057326">
    <property type="entry name" value="KR_dom"/>
</dbReference>
<dbReference type="InterPro" id="IPR020904">
    <property type="entry name" value="Sc_DH/Rdtase_CS"/>
</dbReference>